<evidence type="ECO:0000256" key="7">
    <source>
        <dbReference type="ARBA" id="ARBA00022722"/>
    </source>
</evidence>
<evidence type="ECO:0000256" key="12">
    <source>
        <dbReference type="ARBA" id="ARBA00023268"/>
    </source>
</evidence>
<keyword evidence="4 15" id="KW-0808">Transferase</keyword>
<comment type="function">
    <text evidence="13 15">Possesses two activities: a DNA synthesis (polymerase) and an exonucleolytic activity that degrades single-stranded DNA in the 3' to 5' direction. Has a template-primer preference which is characteristic of a replicative DNA polymerase.</text>
</comment>
<evidence type="ECO:0000256" key="4">
    <source>
        <dbReference type="ARBA" id="ARBA00022679"/>
    </source>
</evidence>
<proteinExistence type="inferred from homology"/>
<keyword evidence="5 15" id="KW-0548">Nucleotidyltransferase</keyword>
<comment type="catalytic activity">
    <reaction evidence="1 15">
        <text>Exonucleolytic cleavage in the 3'- to 5'-direction to yield nucleoside 5'-phosphates.</text>
        <dbReference type="EC" id="3.1.11.1"/>
    </reaction>
</comment>
<feature type="domain" description="DNA polymerase alpha/delta/epsilon subunit B" evidence="16">
    <location>
        <begin position="244"/>
        <end position="449"/>
    </location>
</feature>
<dbReference type="SUPFAM" id="SSF56300">
    <property type="entry name" value="Metallo-dependent phosphatases"/>
    <property type="match status" value="1"/>
</dbReference>
<dbReference type="HAMAP" id="MF_00325">
    <property type="entry name" value="DNApol_II_A_arch"/>
    <property type="match status" value="1"/>
</dbReference>
<dbReference type="GO" id="GO:0006308">
    <property type="term" value="P:DNA catabolic process"/>
    <property type="evidence" value="ECO:0007669"/>
    <property type="project" value="UniProtKB-UniRule"/>
</dbReference>
<keyword evidence="12 15" id="KW-0511">Multifunctional enzyme</keyword>
<dbReference type="PIRSF" id="PIRSF000803">
    <property type="entry name" value="Arc_Pol2_small"/>
    <property type="match status" value="1"/>
</dbReference>
<keyword evidence="11 15" id="KW-0238">DNA-binding</keyword>
<accession>A0A8T4LFW5</accession>
<evidence type="ECO:0000259" key="16">
    <source>
        <dbReference type="Pfam" id="PF04042"/>
    </source>
</evidence>
<evidence type="ECO:0000256" key="14">
    <source>
        <dbReference type="ARBA" id="ARBA00049244"/>
    </source>
</evidence>
<dbReference type="GO" id="GO:0003677">
    <property type="term" value="F:DNA binding"/>
    <property type="evidence" value="ECO:0007669"/>
    <property type="project" value="UniProtKB-UniRule"/>
</dbReference>
<dbReference type="GO" id="GO:0042575">
    <property type="term" value="C:DNA polymerase complex"/>
    <property type="evidence" value="ECO:0007669"/>
    <property type="project" value="TreeGrafter"/>
</dbReference>
<protein>
    <recommendedName>
        <fullName evidence="15">DNA polymerase II small subunit</fullName>
        <shortName evidence="15">Pol II</shortName>
        <ecNumber evidence="15">2.7.7.7</ecNumber>
    </recommendedName>
    <alternativeName>
        <fullName evidence="15">Exodeoxyribonuclease small subunit</fullName>
        <ecNumber evidence="15">3.1.11.1</ecNumber>
    </alternativeName>
</protein>
<keyword evidence="10 15" id="KW-0239">DNA-directed DNA polymerase</keyword>
<name>A0A8T4LFW5_9ARCH</name>
<dbReference type="Pfam" id="PF04042">
    <property type="entry name" value="DNA_pol_E_B"/>
    <property type="match status" value="1"/>
</dbReference>
<evidence type="ECO:0000256" key="10">
    <source>
        <dbReference type="ARBA" id="ARBA00022932"/>
    </source>
</evidence>
<dbReference type="InterPro" id="IPR024826">
    <property type="entry name" value="DNA_pol_delta/II_ssu"/>
</dbReference>
<evidence type="ECO:0000256" key="1">
    <source>
        <dbReference type="ARBA" id="ARBA00000563"/>
    </source>
</evidence>
<dbReference type="GO" id="GO:0008310">
    <property type="term" value="F:single-stranded DNA 3'-5' DNA exonuclease activity"/>
    <property type="evidence" value="ECO:0007669"/>
    <property type="project" value="UniProtKB-EC"/>
</dbReference>
<evidence type="ECO:0000256" key="6">
    <source>
        <dbReference type="ARBA" id="ARBA00022705"/>
    </source>
</evidence>
<comment type="subunit">
    <text evidence="3 15">Heterodimer of a large subunit and a small subunit.</text>
</comment>
<keyword evidence="7 15" id="KW-0540">Nuclease</keyword>
<comment type="similarity">
    <text evidence="2 15">Belongs to the DNA polymerase delta/II small subunit family.</text>
</comment>
<dbReference type="PANTHER" id="PTHR10416:SF0">
    <property type="entry name" value="DNA POLYMERASE DELTA SUBUNIT 2"/>
    <property type="match status" value="1"/>
</dbReference>
<dbReference type="GO" id="GO:0006271">
    <property type="term" value="P:DNA strand elongation involved in DNA replication"/>
    <property type="evidence" value="ECO:0007669"/>
    <property type="project" value="TreeGrafter"/>
</dbReference>
<gene>
    <name evidence="15" type="primary">polB</name>
    <name evidence="17" type="ORF">J4215_06240</name>
</gene>
<keyword evidence="9 15" id="KW-0269">Exonuclease</keyword>
<evidence type="ECO:0000256" key="15">
    <source>
        <dbReference type="HAMAP-Rule" id="MF_00325"/>
    </source>
</evidence>
<sequence>MTETVIQTQEEKRKALLAYGNDRNLIIASQALELLETVSIPDAVKIMEELSEKGLFIVNPSDIESKLLRTKLSSTTDTVVVNKTRFSPKAREYPSNYREMKHLNYSSDSLCEGTLMDFVHVFQQKFETLSGVLRLRQGFSPKSIGFVTSNAATREVEFIGMVLEKWVTKNGHLAFRFEDLENDCIALVLKGDDQLLSIANKILPDEVLGVKGKKGKGGLVIITELMQPDLPLRSPKLISDPLSVAIISDLHVGSKLFLEKELNRFFDFLKGKDLDASDAQVAGRIKYLVIAGDTVDGIGVYPGQITKLLIKDLYAQYAALEDILLQIPEYIEVFLIPGQHDAVRWADPQPPVSKQYMPRLHQLKNFHFLPSPGWVEIEGLKTLLYHGASLHEMYNFNQSLTMTKPELAMIEVLKRRSFLMNFGDKQPYAPEKKDFLVIAEEPDLYFGGDMHHIGYDTYRGCTVVNSACFQERTEYEVKLGHVPTPGIVPIVELDTRTIRTRNFMDGEAVLT</sequence>
<dbReference type="InterPro" id="IPR011149">
    <property type="entry name" value="Pol2_small_arc"/>
</dbReference>
<evidence type="ECO:0000256" key="11">
    <source>
        <dbReference type="ARBA" id="ARBA00023125"/>
    </source>
</evidence>
<keyword evidence="8 15" id="KW-0378">Hydrolase</keyword>
<comment type="caution">
    <text evidence="17">The sequence shown here is derived from an EMBL/GenBank/DDBJ whole genome shotgun (WGS) entry which is preliminary data.</text>
</comment>
<reference evidence="17" key="2">
    <citation type="submission" date="2021-05" db="EMBL/GenBank/DDBJ databases">
        <title>Protein family content uncovers lineage relationships and bacterial pathway maintenance mechanisms in DPANN archaea.</title>
        <authorList>
            <person name="Castelle C.J."/>
            <person name="Meheust R."/>
            <person name="Jaffe A.L."/>
            <person name="Seitz K."/>
            <person name="Gong X."/>
            <person name="Baker B.J."/>
            <person name="Banfield J.F."/>
        </authorList>
    </citation>
    <scope>NUCLEOTIDE SEQUENCE</scope>
    <source>
        <strain evidence="17">RIFCSPLOWO2_01_FULL_AR10_48_17</strain>
    </source>
</reference>
<evidence type="ECO:0000313" key="17">
    <source>
        <dbReference type="EMBL" id="MBS3062155.1"/>
    </source>
</evidence>
<keyword evidence="6 15" id="KW-0235">DNA replication</keyword>
<dbReference type="Gene3D" id="3.60.21.50">
    <property type="match status" value="1"/>
</dbReference>
<dbReference type="AlphaFoldDB" id="A0A8T4LFW5"/>
<dbReference type="EC" id="2.7.7.7" evidence="15"/>
<evidence type="ECO:0000256" key="3">
    <source>
        <dbReference type="ARBA" id="ARBA00011315"/>
    </source>
</evidence>
<organism evidence="17 18">
    <name type="scientific">Candidatus Iainarchaeum sp</name>
    <dbReference type="NCBI Taxonomy" id="3101447"/>
    <lineage>
        <taxon>Archaea</taxon>
        <taxon>Candidatus Iainarchaeota</taxon>
        <taxon>Candidatus Iainarchaeia</taxon>
        <taxon>Candidatus Iainarchaeales</taxon>
        <taxon>Candidatus Iainarchaeaceae</taxon>
        <taxon>Candidatus Iainarchaeum</taxon>
    </lineage>
</organism>
<evidence type="ECO:0000313" key="18">
    <source>
        <dbReference type="Proteomes" id="UP000675968"/>
    </source>
</evidence>
<dbReference type="EC" id="3.1.11.1" evidence="15"/>
<evidence type="ECO:0000256" key="2">
    <source>
        <dbReference type="ARBA" id="ARBA00006035"/>
    </source>
</evidence>
<dbReference type="GO" id="GO:0003887">
    <property type="term" value="F:DNA-directed DNA polymerase activity"/>
    <property type="evidence" value="ECO:0007669"/>
    <property type="project" value="UniProtKB-UniRule"/>
</dbReference>
<evidence type="ECO:0000256" key="8">
    <source>
        <dbReference type="ARBA" id="ARBA00022801"/>
    </source>
</evidence>
<reference evidence="17" key="1">
    <citation type="submission" date="2021-03" db="EMBL/GenBank/DDBJ databases">
        <authorList>
            <person name="Jaffe A."/>
        </authorList>
    </citation>
    <scope>NUCLEOTIDE SEQUENCE</scope>
    <source>
        <strain evidence="17">RIFCSPLOWO2_01_FULL_AR10_48_17</strain>
    </source>
</reference>
<dbReference type="EMBL" id="JAGVWC010000012">
    <property type="protein sequence ID" value="MBS3062155.1"/>
    <property type="molecule type" value="Genomic_DNA"/>
</dbReference>
<dbReference type="Proteomes" id="UP000675968">
    <property type="component" value="Unassembled WGS sequence"/>
</dbReference>
<dbReference type="InterPro" id="IPR007185">
    <property type="entry name" value="DNA_pol_a/d/e_bsu"/>
</dbReference>
<evidence type="ECO:0000256" key="13">
    <source>
        <dbReference type="ARBA" id="ARBA00024817"/>
    </source>
</evidence>
<dbReference type="InterPro" id="IPR029052">
    <property type="entry name" value="Metallo-depent_PP-like"/>
</dbReference>
<evidence type="ECO:0000256" key="9">
    <source>
        <dbReference type="ARBA" id="ARBA00022839"/>
    </source>
</evidence>
<comment type="catalytic activity">
    <reaction evidence="14 15">
        <text>DNA(n) + a 2'-deoxyribonucleoside 5'-triphosphate = DNA(n+1) + diphosphate</text>
        <dbReference type="Rhea" id="RHEA:22508"/>
        <dbReference type="Rhea" id="RHEA-COMP:17339"/>
        <dbReference type="Rhea" id="RHEA-COMP:17340"/>
        <dbReference type="ChEBI" id="CHEBI:33019"/>
        <dbReference type="ChEBI" id="CHEBI:61560"/>
        <dbReference type="ChEBI" id="CHEBI:173112"/>
        <dbReference type="EC" id="2.7.7.7"/>
    </reaction>
</comment>
<dbReference type="PANTHER" id="PTHR10416">
    <property type="entry name" value="DNA POLYMERASE DELTA SUBUNIT 2"/>
    <property type="match status" value="1"/>
</dbReference>
<evidence type="ECO:0000256" key="5">
    <source>
        <dbReference type="ARBA" id="ARBA00022695"/>
    </source>
</evidence>